<dbReference type="EMBL" id="AFYH01218486">
    <property type="status" value="NOT_ANNOTATED_CDS"/>
    <property type="molecule type" value="Genomic_DNA"/>
</dbReference>
<accession>H2ZT97</accession>
<dbReference type="EMBL" id="AFYH01199600">
    <property type="status" value="NOT_ANNOTATED_CDS"/>
    <property type="molecule type" value="Genomic_DNA"/>
</dbReference>
<dbReference type="InterPro" id="IPR042566">
    <property type="entry name" value="L1_C"/>
</dbReference>
<dbReference type="eggNOG" id="ENOG502T6H1">
    <property type="taxonomic scope" value="Eukaryota"/>
</dbReference>
<evidence type="ECO:0000256" key="1">
    <source>
        <dbReference type="SAM" id="MobiDB-lite"/>
    </source>
</evidence>
<dbReference type="Ensembl" id="ENSLACT00000000621.1">
    <property type="protein sequence ID" value="ENSLACP00000000618.1"/>
    <property type="gene ID" value="ENSLACG00000000550.1"/>
</dbReference>
<dbReference type="GeneTree" id="ENSGT00940000160789"/>
<organism evidence="2 3">
    <name type="scientific">Latimeria chalumnae</name>
    <name type="common">Coelacanth</name>
    <dbReference type="NCBI Taxonomy" id="7897"/>
    <lineage>
        <taxon>Eukaryota</taxon>
        <taxon>Metazoa</taxon>
        <taxon>Chordata</taxon>
        <taxon>Craniata</taxon>
        <taxon>Vertebrata</taxon>
        <taxon>Euteleostomi</taxon>
        <taxon>Coelacanthiformes</taxon>
        <taxon>Coelacanthidae</taxon>
        <taxon>Latimeria</taxon>
    </lineage>
</organism>
<dbReference type="PANTHER" id="PTHR11505">
    <property type="entry name" value="L1 TRANSPOSABLE ELEMENT-RELATED"/>
    <property type="match status" value="1"/>
</dbReference>
<evidence type="ECO:0008006" key="4">
    <source>
        <dbReference type="Google" id="ProtNLM"/>
    </source>
</evidence>
<protein>
    <recommendedName>
        <fullName evidence="4">L1 transposable element RRM domain-containing protein</fullName>
    </recommendedName>
</protein>
<proteinExistence type="predicted"/>
<dbReference type="OMA" id="QTEFAVM"/>
<dbReference type="Gene3D" id="3.30.250.20">
    <property type="entry name" value="L1 transposable element, C-terminal domain"/>
    <property type="match status" value="1"/>
</dbReference>
<dbReference type="AlphaFoldDB" id="H2ZT97"/>
<reference evidence="3" key="1">
    <citation type="submission" date="2011-08" db="EMBL/GenBank/DDBJ databases">
        <title>The draft genome of Latimeria chalumnae.</title>
        <authorList>
            <person name="Di Palma F."/>
            <person name="Alfoldi J."/>
            <person name="Johnson J."/>
            <person name="Berlin A."/>
            <person name="Gnerre S."/>
            <person name="Jaffe D."/>
            <person name="MacCallum I."/>
            <person name="Young S."/>
            <person name="Walker B.J."/>
            <person name="Lander E."/>
            <person name="Lindblad-Toh K."/>
        </authorList>
    </citation>
    <scope>NUCLEOTIDE SEQUENCE [LARGE SCALE GENOMIC DNA]</scope>
    <source>
        <strain evidence="3">Wild caught</strain>
    </source>
</reference>
<keyword evidence="3" id="KW-1185">Reference proteome</keyword>
<dbReference type="HOGENOM" id="CLU_062834_2_2_1"/>
<dbReference type="InterPro" id="IPR004244">
    <property type="entry name" value="Transposase_22"/>
</dbReference>
<dbReference type="Gene3D" id="3.30.70.1820">
    <property type="entry name" value="L1 transposable element, RRM domain"/>
    <property type="match status" value="1"/>
</dbReference>
<evidence type="ECO:0000313" key="3">
    <source>
        <dbReference type="Proteomes" id="UP000008672"/>
    </source>
</evidence>
<reference evidence="2" key="2">
    <citation type="submission" date="2025-05" db="UniProtKB">
        <authorList>
            <consortium name="Ensembl"/>
        </authorList>
    </citation>
    <scope>IDENTIFICATION</scope>
</reference>
<feature type="region of interest" description="Disordered" evidence="1">
    <location>
        <begin position="1"/>
        <end position="42"/>
    </location>
</feature>
<feature type="compositionally biased region" description="Low complexity" evidence="1">
    <location>
        <begin position="23"/>
        <end position="41"/>
    </location>
</feature>
<name>H2ZT97_LATCH</name>
<evidence type="ECO:0000313" key="2">
    <source>
        <dbReference type="Ensembl" id="ENSLACP00000000618.1"/>
    </source>
</evidence>
<dbReference type="Proteomes" id="UP000008672">
    <property type="component" value="Unassembled WGS sequence"/>
</dbReference>
<dbReference type="Ensembl" id="ENSLACT00000011356.1">
    <property type="protein sequence ID" value="ENSLACP00000011272.1"/>
    <property type="gene ID" value="ENSLACG00000009915.1"/>
</dbReference>
<sequence>EEQTEFAVMTKGKTGKKNENKSNKNGFAPLSSCSPSPSSSSNEAAELVTSQFDIAGPSDNIAEDIKTILTSLRRITSTIAEIKQGNADILGRFASIESRLSDSDGRLMAAEMKIKSLALDVADFRNRLNDQENRARRNNVRILGFPEGVEQGSPTRFLGETLPALLKLPEGTDLSFEQAHRSLAPKPVPGQRPRPFIVKLLHFPVKELLLKAARELGKVEWEGHSILFFPDLSKALQDCRRLFLPVKKILHEENVKYGLFYPATLKVMYKGKTTAFGTAEEAEKFVEK</sequence>